<name>A0A388TCT2_TERA1</name>
<gene>
    <name evidence="1" type="ORF">NO1_1451</name>
</gene>
<dbReference type="Proteomes" id="UP000269352">
    <property type="component" value="Unassembled WGS sequence"/>
</dbReference>
<reference evidence="1 2" key="1">
    <citation type="journal article" date="2019" name="ISME J.">
        <title>Genome analyses of uncultured TG2/ZB3 bacteria in 'Margulisbacteria' specifically attached to ectosymbiotic spirochetes of protists in the termite gut.</title>
        <authorList>
            <person name="Utami Y.D."/>
            <person name="Kuwahara H."/>
            <person name="Igai K."/>
            <person name="Murakami T."/>
            <person name="Sugaya K."/>
            <person name="Morikawa T."/>
            <person name="Nagura Y."/>
            <person name="Yuki M."/>
            <person name="Deevong P."/>
            <person name="Inoue T."/>
            <person name="Kihara K."/>
            <person name="Lo N."/>
            <person name="Yamada A."/>
            <person name="Ohkuma M."/>
            <person name="Hongoh Y."/>
        </authorList>
    </citation>
    <scope>NUCLEOTIDE SEQUENCE [LARGE SCALE GENOMIC DNA]</scope>
    <source>
        <strain evidence="1">NkOx7-01</strain>
    </source>
</reference>
<evidence type="ECO:0000313" key="2">
    <source>
        <dbReference type="Proteomes" id="UP000269352"/>
    </source>
</evidence>
<proteinExistence type="predicted"/>
<dbReference type="EMBL" id="BGZN01000036">
    <property type="protein sequence ID" value="GBR74241.1"/>
    <property type="molecule type" value="Genomic_DNA"/>
</dbReference>
<dbReference type="AlphaFoldDB" id="A0A388TCT2"/>
<accession>A0A388TCT2</accession>
<evidence type="ECO:0000313" key="1">
    <source>
        <dbReference type="EMBL" id="GBR74241.1"/>
    </source>
</evidence>
<organism evidence="1 2">
    <name type="scientific">Termititenax aidoneus</name>
    <dbReference type="NCBI Taxonomy" id="2218524"/>
    <lineage>
        <taxon>Bacteria</taxon>
        <taxon>Bacillati</taxon>
        <taxon>Candidatus Margulisiibacteriota</taxon>
        <taxon>Candidatus Termititenacia</taxon>
        <taxon>Candidatus Termititenacales</taxon>
        <taxon>Candidatus Termititenacaceae</taxon>
        <taxon>Candidatus Termititenax</taxon>
    </lineage>
</organism>
<keyword evidence="2" id="KW-1185">Reference proteome</keyword>
<sequence length="59" mass="7139">MKIPEVYTEPIEMQEIHAIRLQIYEETKNMTPEQRLAQTKKEAQEMIDKYHLKIRRPAV</sequence>
<comment type="caution">
    <text evidence="1">The sequence shown here is derived from an EMBL/GenBank/DDBJ whole genome shotgun (WGS) entry which is preliminary data.</text>
</comment>
<protein>
    <submittedName>
        <fullName evidence="1">Uncharacterized protein</fullName>
    </submittedName>
</protein>